<name>A0AAV6TTM2_9ARAC</name>
<comment type="caution">
    <text evidence="1">The sequence shown here is derived from an EMBL/GenBank/DDBJ whole genome shotgun (WGS) entry which is preliminary data.</text>
</comment>
<keyword evidence="2" id="KW-1185">Reference proteome</keyword>
<protein>
    <submittedName>
        <fullName evidence="1">Uncharacterized protein</fullName>
    </submittedName>
</protein>
<evidence type="ECO:0000313" key="1">
    <source>
        <dbReference type="EMBL" id="KAG8175365.1"/>
    </source>
</evidence>
<evidence type="ECO:0000313" key="2">
    <source>
        <dbReference type="Proteomes" id="UP000827092"/>
    </source>
</evidence>
<reference evidence="1 2" key="1">
    <citation type="journal article" date="2022" name="Nat. Ecol. Evol.">
        <title>A masculinizing supergene underlies an exaggerated male reproductive morph in a spider.</title>
        <authorList>
            <person name="Hendrickx F."/>
            <person name="De Corte Z."/>
            <person name="Sonet G."/>
            <person name="Van Belleghem S.M."/>
            <person name="Kostlbacher S."/>
            <person name="Vangestel C."/>
        </authorList>
    </citation>
    <scope>NUCLEOTIDE SEQUENCE [LARGE SCALE GENOMIC DNA]</scope>
    <source>
        <strain evidence="1">W744_W776</strain>
    </source>
</reference>
<dbReference type="Proteomes" id="UP000827092">
    <property type="component" value="Unassembled WGS sequence"/>
</dbReference>
<organism evidence="1 2">
    <name type="scientific">Oedothorax gibbosus</name>
    <dbReference type="NCBI Taxonomy" id="931172"/>
    <lineage>
        <taxon>Eukaryota</taxon>
        <taxon>Metazoa</taxon>
        <taxon>Ecdysozoa</taxon>
        <taxon>Arthropoda</taxon>
        <taxon>Chelicerata</taxon>
        <taxon>Arachnida</taxon>
        <taxon>Araneae</taxon>
        <taxon>Araneomorphae</taxon>
        <taxon>Entelegynae</taxon>
        <taxon>Araneoidea</taxon>
        <taxon>Linyphiidae</taxon>
        <taxon>Erigoninae</taxon>
        <taxon>Oedothorax</taxon>
    </lineage>
</organism>
<dbReference type="AlphaFoldDB" id="A0AAV6TTM2"/>
<dbReference type="EMBL" id="JAFNEN010001022">
    <property type="protein sequence ID" value="KAG8175365.1"/>
    <property type="molecule type" value="Genomic_DNA"/>
</dbReference>
<gene>
    <name evidence="1" type="ORF">JTE90_026253</name>
</gene>
<accession>A0AAV6TTM2</accession>
<sequence length="70" mass="7670">MCNESPMHVSMATQPHWFPILATPNILTIVEECDCVCSDEGLCCCYGDASPPPPAHFEEFDGVDDILAVR</sequence>
<proteinExistence type="predicted"/>